<dbReference type="Proteomes" id="UP000007801">
    <property type="component" value="Unassembled WGS sequence"/>
</dbReference>
<dbReference type="InParanoid" id="A0A0P8Y1J0"/>
<reference evidence="1 2" key="1">
    <citation type="journal article" date="2007" name="Nature">
        <title>Evolution of genes and genomes on the Drosophila phylogeny.</title>
        <authorList>
            <consortium name="Drosophila 12 Genomes Consortium"/>
            <person name="Clark A.G."/>
            <person name="Eisen M.B."/>
            <person name="Smith D.R."/>
            <person name="Bergman C.M."/>
            <person name="Oliver B."/>
            <person name="Markow T.A."/>
            <person name="Kaufman T.C."/>
            <person name="Kellis M."/>
            <person name="Gelbart W."/>
            <person name="Iyer V.N."/>
            <person name="Pollard D.A."/>
            <person name="Sackton T.B."/>
            <person name="Larracuente A.M."/>
            <person name="Singh N.D."/>
            <person name="Abad J.P."/>
            <person name="Abt D.N."/>
            <person name="Adryan B."/>
            <person name="Aguade M."/>
            <person name="Akashi H."/>
            <person name="Anderson W.W."/>
            <person name="Aquadro C.F."/>
            <person name="Ardell D.H."/>
            <person name="Arguello R."/>
            <person name="Artieri C.G."/>
            <person name="Barbash D.A."/>
            <person name="Barker D."/>
            <person name="Barsanti P."/>
            <person name="Batterham P."/>
            <person name="Batzoglou S."/>
            <person name="Begun D."/>
            <person name="Bhutkar A."/>
            <person name="Blanco E."/>
            <person name="Bosak S.A."/>
            <person name="Bradley R.K."/>
            <person name="Brand A.D."/>
            <person name="Brent M.R."/>
            <person name="Brooks A.N."/>
            <person name="Brown R.H."/>
            <person name="Butlin R.K."/>
            <person name="Caggese C."/>
            <person name="Calvi B.R."/>
            <person name="Bernardo de Carvalho A."/>
            <person name="Caspi A."/>
            <person name="Castrezana S."/>
            <person name="Celniker S.E."/>
            <person name="Chang J.L."/>
            <person name="Chapple C."/>
            <person name="Chatterji S."/>
            <person name="Chinwalla A."/>
            <person name="Civetta A."/>
            <person name="Clifton S.W."/>
            <person name="Comeron J.M."/>
            <person name="Costello J.C."/>
            <person name="Coyne J.A."/>
            <person name="Daub J."/>
            <person name="David R.G."/>
            <person name="Delcher A.L."/>
            <person name="Delehaunty K."/>
            <person name="Do C.B."/>
            <person name="Ebling H."/>
            <person name="Edwards K."/>
            <person name="Eickbush T."/>
            <person name="Evans J.D."/>
            <person name="Filipski A."/>
            <person name="Findeiss S."/>
            <person name="Freyhult E."/>
            <person name="Fulton L."/>
            <person name="Fulton R."/>
            <person name="Garcia A.C."/>
            <person name="Gardiner A."/>
            <person name="Garfield D.A."/>
            <person name="Garvin B.E."/>
            <person name="Gibson G."/>
            <person name="Gilbert D."/>
            <person name="Gnerre S."/>
            <person name="Godfrey J."/>
            <person name="Good R."/>
            <person name="Gotea V."/>
            <person name="Gravely B."/>
            <person name="Greenberg A.J."/>
            <person name="Griffiths-Jones S."/>
            <person name="Gross S."/>
            <person name="Guigo R."/>
            <person name="Gustafson E.A."/>
            <person name="Haerty W."/>
            <person name="Hahn M.W."/>
            <person name="Halligan D.L."/>
            <person name="Halpern A.L."/>
            <person name="Halter G.M."/>
            <person name="Han M.V."/>
            <person name="Heger A."/>
            <person name="Hillier L."/>
            <person name="Hinrichs A.S."/>
            <person name="Holmes I."/>
            <person name="Hoskins R.A."/>
            <person name="Hubisz M.J."/>
            <person name="Hultmark D."/>
            <person name="Huntley M.A."/>
            <person name="Jaffe D.B."/>
            <person name="Jagadeeshan S."/>
            <person name="Jeck W.R."/>
            <person name="Johnson J."/>
            <person name="Jones C.D."/>
            <person name="Jordan W.C."/>
            <person name="Karpen G.H."/>
            <person name="Kataoka E."/>
            <person name="Keightley P.D."/>
            <person name="Kheradpour P."/>
            <person name="Kirkness E.F."/>
            <person name="Koerich L.B."/>
            <person name="Kristiansen K."/>
            <person name="Kudrna D."/>
            <person name="Kulathinal R.J."/>
            <person name="Kumar S."/>
            <person name="Kwok R."/>
            <person name="Lander E."/>
            <person name="Langley C.H."/>
            <person name="Lapoint R."/>
            <person name="Lazzaro B.P."/>
            <person name="Lee S.J."/>
            <person name="Levesque L."/>
            <person name="Li R."/>
            <person name="Lin C.F."/>
            <person name="Lin M.F."/>
            <person name="Lindblad-Toh K."/>
            <person name="Llopart A."/>
            <person name="Long M."/>
            <person name="Low L."/>
            <person name="Lozovsky E."/>
            <person name="Lu J."/>
            <person name="Luo M."/>
            <person name="Machado C.A."/>
            <person name="Makalowski W."/>
            <person name="Marzo M."/>
            <person name="Matsuda M."/>
            <person name="Matzkin L."/>
            <person name="McAllister B."/>
            <person name="McBride C.S."/>
            <person name="McKernan B."/>
            <person name="McKernan K."/>
            <person name="Mendez-Lago M."/>
            <person name="Minx P."/>
            <person name="Mollenhauer M.U."/>
            <person name="Montooth K."/>
            <person name="Mount S.M."/>
            <person name="Mu X."/>
            <person name="Myers E."/>
            <person name="Negre B."/>
            <person name="Newfeld S."/>
            <person name="Nielsen R."/>
            <person name="Noor M.A."/>
            <person name="O'Grady P."/>
            <person name="Pachter L."/>
            <person name="Papaceit M."/>
            <person name="Parisi M.J."/>
            <person name="Parisi M."/>
            <person name="Parts L."/>
            <person name="Pedersen J.S."/>
            <person name="Pesole G."/>
            <person name="Phillippy A.M."/>
            <person name="Ponting C.P."/>
            <person name="Pop M."/>
            <person name="Porcelli D."/>
            <person name="Powell J.R."/>
            <person name="Prohaska S."/>
            <person name="Pruitt K."/>
            <person name="Puig M."/>
            <person name="Quesneville H."/>
            <person name="Ram K.R."/>
            <person name="Rand D."/>
            <person name="Rasmussen M.D."/>
            <person name="Reed L.K."/>
            <person name="Reenan R."/>
            <person name="Reily A."/>
            <person name="Remington K.A."/>
            <person name="Rieger T.T."/>
            <person name="Ritchie M.G."/>
            <person name="Robin C."/>
            <person name="Rogers Y.H."/>
            <person name="Rohde C."/>
            <person name="Rozas J."/>
            <person name="Rubenfield M.J."/>
            <person name="Ruiz A."/>
            <person name="Russo S."/>
            <person name="Salzberg S.L."/>
            <person name="Sanchez-Gracia A."/>
            <person name="Saranga D.J."/>
            <person name="Sato H."/>
            <person name="Schaeffer S.W."/>
            <person name="Schatz M.C."/>
            <person name="Schlenke T."/>
            <person name="Schwartz R."/>
            <person name="Segarra C."/>
            <person name="Singh R.S."/>
            <person name="Sirot L."/>
            <person name="Sirota M."/>
            <person name="Sisneros N.B."/>
            <person name="Smith C.D."/>
            <person name="Smith T.F."/>
            <person name="Spieth J."/>
            <person name="Stage D.E."/>
            <person name="Stark A."/>
            <person name="Stephan W."/>
            <person name="Strausberg R.L."/>
            <person name="Strempel S."/>
            <person name="Sturgill D."/>
            <person name="Sutton G."/>
            <person name="Sutton G.G."/>
            <person name="Tao W."/>
            <person name="Teichmann S."/>
            <person name="Tobari Y.N."/>
            <person name="Tomimura Y."/>
            <person name="Tsolas J.M."/>
            <person name="Valente V.L."/>
            <person name="Venter E."/>
            <person name="Venter J.C."/>
            <person name="Vicario S."/>
            <person name="Vieira F.G."/>
            <person name="Vilella A.J."/>
            <person name="Villasante A."/>
            <person name="Walenz B."/>
            <person name="Wang J."/>
            <person name="Wasserman M."/>
            <person name="Watts T."/>
            <person name="Wilson D."/>
            <person name="Wilson R.K."/>
            <person name="Wing R.A."/>
            <person name="Wolfner M.F."/>
            <person name="Wong A."/>
            <person name="Wong G.K."/>
            <person name="Wu C.I."/>
            <person name="Wu G."/>
            <person name="Yamamoto D."/>
            <person name="Yang H.P."/>
            <person name="Yang S.P."/>
            <person name="Yorke J.A."/>
            <person name="Yoshida K."/>
            <person name="Zdobnov E."/>
            <person name="Zhang P."/>
            <person name="Zhang Y."/>
            <person name="Zimin A.V."/>
            <person name="Baldwin J."/>
            <person name="Abdouelleil A."/>
            <person name="Abdulkadir J."/>
            <person name="Abebe A."/>
            <person name="Abera B."/>
            <person name="Abreu J."/>
            <person name="Acer S.C."/>
            <person name="Aftuck L."/>
            <person name="Alexander A."/>
            <person name="An P."/>
            <person name="Anderson E."/>
            <person name="Anderson S."/>
            <person name="Arachi H."/>
            <person name="Azer M."/>
            <person name="Bachantsang P."/>
            <person name="Barry A."/>
            <person name="Bayul T."/>
            <person name="Berlin A."/>
            <person name="Bessette D."/>
            <person name="Bloom T."/>
            <person name="Blye J."/>
            <person name="Boguslavskiy L."/>
            <person name="Bonnet C."/>
            <person name="Boukhgalter B."/>
            <person name="Bourzgui I."/>
            <person name="Brown A."/>
            <person name="Cahill P."/>
            <person name="Channer S."/>
            <person name="Cheshatsang Y."/>
            <person name="Chuda L."/>
            <person name="Citroen M."/>
            <person name="Collymore A."/>
            <person name="Cooke P."/>
            <person name="Costello M."/>
            <person name="D'Aco K."/>
            <person name="Daza R."/>
            <person name="De Haan G."/>
            <person name="DeGray S."/>
            <person name="DeMaso C."/>
            <person name="Dhargay N."/>
            <person name="Dooley K."/>
            <person name="Dooley E."/>
            <person name="Doricent M."/>
            <person name="Dorje P."/>
            <person name="Dorjee K."/>
            <person name="Dupes A."/>
            <person name="Elong R."/>
            <person name="Falk J."/>
            <person name="Farina A."/>
            <person name="Faro S."/>
            <person name="Ferguson D."/>
            <person name="Fisher S."/>
            <person name="Foley C.D."/>
            <person name="Franke A."/>
            <person name="Friedrich D."/>
            <person name="Gadbois L."/>
            <person name="Gearin G."/>
            <person name="Gearin C.R."/>
            <person name="Giannoukos G."/>
            <person name="Goode T."/>
            <person name="Graham J."/>
            <person name="Grandbois E."/>
            <person name="Grewal S."/>
            <person name="Gyaltsen K."/>
            <person name="Hafez N."/>
            <person name="Hagos B."/>
            <person name="Hall J."/>
            <person name="Henson C."/>
            <person name="Hollinger A."/>
            <person name="Honan T."/>
            <person name="Huard M.D."/>
            <person name="Hughes L."/>
            <person name="Hurhula B."/>
            <person name="Husby M.E."/>
            <person name="Kamat A."/>
            <person name="Kanga B."/>
            <person name="Kashin S."/>
            <person name="Khazanovich D."/>
            <person name="Kisner P."/>
            <person name="Lance K."/>
            <person name="Lara M."/>
            <person name="Lee W."/>
            <person name="Lennon N."/>
            <person name="Letendre F."/>
            <person name="LeVine R."/>
            <person name="Lipovsky A."/>
            <person name="Liu X."/>
            <person name="Liu J."/>
            <person name="Liu S."/>
            <person name="Lokyitsang T."/>
            <person name="Lokyitsang Y."/>
            <person name="Lubonja R."/>
            <person name="Lui A."/>
            <person name="MacDonald P."/>
            <person name="Magnisalis V."/>
            <person name="Maru K."/>
            <person name="Matthews C."/>
            <person name="McCusker W."/>
            <person name="McDonough S."/>
            <person name="Mehta T."/>
            <person name="Meldrim J."/>
            <person name="Meneus L."/>
            <person name="Mihai O."/>
            <person name="Mihalev A."/>
            <person name="Mihova T."/>
            <person name="Mittelman R."/>
            <person name="Mlenga V."/>
            <person name="Montmayeur A."/>
            <person name="Mulrain L."/>
            <person name="Navidi A."/>
            <person name="Naylor J."/>
            <person name="Negash T."/>
            <person name="Nguyen T."/>
            <person name="Nguyen N."/>
            <person name="Nicol R."/>
            <person name="Norbu C."/>
            <person name="Norbu N."/>
            <person name="Novod N."/>
            <person name="O'Neill B."/>
            <person name="Osman S."/>
            <person name="Markiewicz E."/>
            <person name="Oyono O.L."/>
            <person name="Patti C."/>
            <person name="Phunkhang P."/>
            <person name="Pierre F."/>
            <person name="Priest M."/>
            <person name="Raghuraman S."/>
            <person name="Rege F."/>
            <person name="Reyes R."/>
            <person name="Rise C."/>
            <person name="Rogov P."/>
            <person name="Ross K."/>
            <person name="Ryan E."/>
            <person name="Settipalli S."/>
            <person name="Shea T."/>
            <person name="Sherpa N."/>
            <person name="Shi L."/>
            <person name="Shih D."/>
            <person name="Sparrow T."/>
            <person name="Spaulding J."/>
            <person name="Stalker J."/>
            <person name="Stange-Thomann N."/>
            <person name="Stavropoulos S."/>
            <person name="Stone C."/>
            <person name="Strader C."/>
            <person name="Tesfaye S."/>
            <person name="Thomson T."/>
            <person name="Thoulutsang Y."/>
            <person name="Thoulutsang D."/>
            <person name="Topham K."/>
            <person name="Topping I."/>
            <person name="Tsamla T."/>
            <person name="Vassiliev H."/>
            <person name="Vo A."/>
            <person name="Wangchuk T."/>
            <person name="Wangdi T."/>
            <person name="Weiand M."/>
            <person name="Wilkinson J."/>
            <person name="Wilson A."/>
            <person name="Yadav S."/>
            <person name="Young G."/>
            <person name="Yu Q."/>
            <person name="Zembek L."/>
            <person name="Zhong D."/>
            <person name="Zimmer A."/>
            <person name="Zwirko Z."/>
            <person name="Jaffe D.B."/>
            <person name="Alvarez P."/>
            <person name="Brockman W."/>
            <person name="Butler J."/>
            <person name="Chin C."/>
            <person name="Gnerre S."/>
            <person name="Grabherr M."/>
            <person name="Kleber M."/>
            <person name="Mauceli E."/>
            <person name="MacCallum I."/>
        </authorList>
    </citation>
    <scope>NUCLEOTIDE SEQUENCE [LARGE SCALE GENOMIC DNA]</scope>
    <source>
        <strain evidence="2">Tucson 14024-0371.13</strain>
    </source>
</reference>
<evidence type="ECO:0000313" key="2">
    <source>
        <dbReference type="Proteomes" id="UP000007801"/>
    </source>
</evidence>
<dbReference type="KEGG" id="dan:26513960"/>
<dbReference type="GeneID" id="26513960"/>
<gene>
    <name evidence="1" type="primary">Dana\GF26551</name>
    <name evidence="1" type="ORF">GF26551</name>
</gene>
<keyword evidence="2" id="KW-1185">Reference proteome</keyword>
<sequence>MCLDEDSCRYGKKEQIFQEKEIFKVVSRVAKIQHFINDGPLRKPGTPTNRNPLGAEKQSQFLAKRAKLSKLFGVTMAAVKAAHPGHKWDIQDARETLCQLTVTCV</sequence>
<dbReference type="AlphaFoldDB" id="A0A0P8Y1J0"/>
<name>A0A0P8Y1J0_DROAN</name>
<organism evidence="1 2">
    <name type="scientific">Drosophila ananassae</name>
    <name type="common">Fruit fly</name>
    <dbReference type="NCBI Taxonomy" id="7217"/>
    <lineage>
        <taxon>Eukaryota</taxon>
        <taxon>Metazoa</taxon>
        <taxon>Ecdysozoa</taxon>
        <taxon>Arthropoda</taxon>
        <taxon>Hexapoda</taxon>
        <taxon>Insecta</taxon>
        <taxon>Pterygota</taxon>
        <taxon>Neoptera</taxon>
        <taxon>Endopterygota</taxon>
        <taxon>Diptera</taxon>
        <taxon>Brachycera</taxon>
        <taxon>Muscomorpha</taxon>
        <taxon>Ephydroidea</taxon>
        <taxon>Drosophilidae</taxon>
        <taxon>Drosophila</taxon>
        <taxon>Sophophora</taxon>
    </lineage>
</organism>
<proteinExistence type="predicted"/>
<dbReference type="EMBL" id="CH902617">
    <property type="protein sequence ID" value="KPU80625.1"/>
    <property type="molecule type" value="Genomic_DNA"/>
</dbReference>
<accession>A0A0P8Y1J0</accession>
<evidence type="ECO:0000313" key="1">
    <source>
        <dbReference type="EMBL" id="KPU80625.1"/>
    </source>
</evidence>
<protein>
    <submittedName>
        <fullName evidence="1">Uncharacterized protein, isoform B</fullName>
    </submittedName>
</protein>